<dbReference type="NCBIfam" id="TIGR02122">
    <property type="entry name" value="TRAP_TAXI"/>
    <property type="match status" value="1"/>
</dbReference>
<dbReference type="SUPFAM" id="SSF53850">
    <property type="entry name" value="Periplasmic binding protein-like II"/>
    <property type="match status" value="1"/>
</dbReference>
<evidence type="ECO:0000313" key="3">
    <source>
        <dbReference type="EMBL" id="RSN67072.1"/>
    </source>
</evidence>
<dbReference type="EMBL" id="RCOR01000050">
    <property type="protein sequence ID" value="RSN67072.1"/>
    <property type="molecule type" value="Genomic_DNA"/>
</dbReference>
<protein>
    <submittedName>
        <fullName evidence="3">TAXI family TRAP transporter solute-binding subunit</fullName>
    </submittedName>
</protein>
<comment type="caution">
    <text evidence="3">The sequence shown here is derived from an EMBL/GenBank/DDBJ whole genome shotgun (WGS) entry which is preliminary data.</text>
</comment>
<keyword evidence="2" id="KW-0812">Transmembrane</keyword>
<feature type="region of interest" description="Disordered" evidence="1">
    <location>
        <begin position="41"/>
        <end position="62"/>
    </location>
</feature>
<keyword evidence="2" id="KW-0472">Membrane</keyword>
<proteinExistence type="predicted"/>
<dbReference type="Proteomes" id="UP000278149">
    <property type="component" value="Unassembled WGS sequence"/>
</dbReference>
<dbReference type="Pfam" id="PF16868">
    <property type="entry name" value="NMT1_3"/>
    <property type="match status" value="1"/>
</dbReference>
<dbReference type="InterPro" id="IPR011852">
    <property type="entry name" value="TRAP_TAXI"/>
</dbReference>
<feature type="transmembrane region" description="Helical" evidence="2">
    <location>
        <begin position="15"/>
        <end position="34"/>
    </location>
</feature>
<dbReference type="PANTHER" id="PTHR42941">
    <property type="entry name" value="SLL1037 PROTEIN"/>
    <property type="match status" value="1"/>
</dbReference>
<accession>A0A3R9RH96</accession>
<evidence type="ECO:0000256" key="1">
    <source>
        <dbReference type="SAM" id="MobiDB-lite"/>
    </source>
</evidence>
<dbReference type="Gene3D" id="3.40.190.10">
    <property type="entry name" value="Periplasmic binding protein-like II"/>
    <property type="match status" value="2"/>
</dbReference>
<name>A0A3R9RH96_9CREN</name>
<keyword evidence="2" id="KW-1133">Transmembrane helix</keyword>
<dbReference type="PANTHER" id="PTHR42941:SF1">
    <property type="entry name" value="SLL1037 PROTEIN"/>
    <property type="match status" value="1"/>
</dbReference>
<gene>
    <name evidence="3" type="ORF">D9Q81_09345</name>
</gene>
<organism evidence="3 4">
    <name type="scientific">Candidatus Korarchaeum cryptofilum</name>
    <dbReference type="NCBI Taxonomy" id="498846"/>
    <lineage>
        <taxon>Archaea</taxon>
        <taxon>Thermoproteota</taxon>
        <taxon>Candidatus Korarchaeia</taxon>
        <taxon>Candidatus Korarchaeales</taxon>
        <taxon>Candidatus Korarchaeaceae</taxon>
        <taxon>Candidatus Korarchaeum</taxon>
    </lineage>
</organism>
<feature type="compositionally biased region" description="Low complexity" evidence="1">
    <location>
        <begin position="41"/>
        <end position="59"/>
    </location>
</feature>
<evidence type="ECO:0000256" key="2">
    <source>
        <dbReference type="SAM" id="Phobius"/>
    </source>
</evidence>
<sequence>MGPGGPMARGISRGALALIIVVILIILVALGYYLTLPAPTTPTTPTGTSPTGTTPTETTTTKRERMSFSIATGTTGGVWYPLGGAIAGVITKYVPDTGATAEVTTAAGDNLRLLVNGKAGMAFCYDYHIVLLNQGKLSIVSNKSEPARLFLALYEQPLHVVTYEGSGINSIYDLKGKRVSTGPPASGTEEQALYVLSALGIDPNKDIVREKLSPADSGEALKDGKLDAFFWSGAVPTSSIVDLATTPGFKIKFIPISGEIADKIIQKYPAVFHKTKIPKGAYPGLEEDVETIGITAVIAVMKDFPEDRLYEIAKAIFGHLDELAAAWKKATQLTPEKAYMQASEEARKYIHPGAERFFKEMGVIKG</sequence>
<reference evidence="3 4" key="1">
    <citation type="submission" date="2018-10" db="EMBL/GenBank/DDBJ databases">
        <title>Co-occurring genomic capacity for anaerobic methane metabolism and dissimilatory sulfite reduction discovered in the Korarchaeota.</title>
        <authorList>
            <person name="Mckay L.J."/>
            <person name="Dlakic M."/>
            <person name="Fields M.W."/>
            <person name="Delmont T.O."/>
            <person name="Eren A.M."/>
            <person name="Jay Z.J."/>
            <person name="Klingelsmith K.B."/>
            <person name="Rusch D.B."/>
            <person name="Inskeep W.P."/>
        </authorList>
    </citation>
    <scope>NUCLEOTIDE SEQUENCE [LARGE SCALE GENOMIC DNA]</scope>
    <source>
        <strain evidence="3 4">WS</strain>
    </source>
</reference>
<dbReference type="AlphaFoldDB" id="A0A3R9RH96"/>
<dbReference type="CDD" id="cd13569">
    <property type="entry name" value="PBP2_TAXI_TRAP_like_1"/>
    <property type="match status" value="1"/>
</dbReference>
<evidence type="ECO:0000313" key="4">
    <source>
        <dbReference type="Proteomes" id="UP000278149"/>
    </source>
</evidence>